<sequence length="262" mass="28865">MFEAVIDARVRELGRAVGIMSSLGNRAIVKITDAGLTIKVRDNEVGLPAAELRLNRNACRSYGFQPTNPLADNDHFFINNLTPLGQFLEQATDQDILLLLHNPLPNDQRNRLVAILLNPAARQGRSLIKEDDPLENAPTNIVDEAPYMVTATIESRLFRDTVEGLRYTIIDENGQRTDGLDEVTLQELAGDVSIQSAAALDDIFSSDFELAELRAFINAAQRSGTVSVHVDHADQGRTPLLHCPFGHGLGKIFFYGHNIVPN</sequence>
<dbReference type="EMBL" id="AWWV01014058">
    <property type="protein sequence ID" value="OMO58947.1"/>
    <property type="molecule type" value="Genomic_DNA"/>
</dbReference>
<organism evidence="1 2">
    <name type="scientific">Corchorus capsularis</name>
    <name type="common">Jute</name>
    <dbReference type="NCBI Taxonomy" id="210143"/>
    <lineage>
        <taxon>Eukaryota</taxon>
        <taxon>Viridiplantae</taxon>
        <taxon>Streptophyta</taxon>
        <taxon>Embryophyta</taxon>
        <taxon>Tracheophyta</taxon>
        <taxon>Spermatophyta</taxon>
        <taxon>Magnoliopsida</taxon>
        <taxon>eudicotyledons</taxon>
        <taxon>Gunneridae</taxon>
        <taxon>Pentapetalae</taxon>
        <taxon>rosids</taxon>
        <taxon>malvids</taxon>
        <taxon>Malvales</taxon>
        <taxon>Malvaceae</taxon>
        <taxon>Grewioideae</taxon>
        <taxon>Apeibeae</taxon>
        <taxon>Corchorus</taxon>
    </lineage>
</organism>
<comment type="caution">
    <text evidence="1">The sequence shown here is derived from an EMBL/GenBank/DDBJ whole genome shotgun (WGS) entry which is preliminary data.</text>
</comment>
<dbReference type="Gene3D" id="3.70.10.10">
    <property type="match status" value="1"/>
</dbReference>
<dbReference type="Gramene" id="OMO58947">
    <property type="protein sequence ID" value="OMO58947"/>
    <property type="gene ID" value="CCACVL1_25220"/>
</dbReference>
<dbReference type="Proteomes" id="UP000188268">
    <property type="component" value="Unassembled WGS sequence"/>
</dbReference>
<protein>
    <submittedName>
        <fullName evidence="1">Uncharacterized protein</fullName>
    </submittedName>
</protein>
<reference evidence="1 2" key="1">
    <citation type="submission" date="2013-09" db="EMBL/GenBank/DDBJ databases">
        <title>Corchorus capsularis genome sequencing.</title>
        <authorList>
            <person name="Alam M."/>
            <person name="Haque M.S."/>
            <person name="Islam M.S."/>
            <person name="Emdad E.M."/>
            <person name="Islam M.M."/>
            <person name="Ahmed B."/>
            <person name="Halim A."/>
            <person name="Hossen Q.M.M."/>
            <person name="Hossain M.Z."/>
            <person name="Ahmed R."/>
            <person name="Khan M.M."/>
            <person name="Islam R."/>
            <person name="Rashid M.M."/>
            <person name="Khan S.A."/>
            <person name="Rahman M.S."/>
            <person name="Alam M."/>
        </authorList>
    </citation>
    <scope>NUCLEOTIDE SEQUENCE [LARGE SCALE GENOMIC DNA]</scope>
    <source>
        <strain evidence="2">cv. CVL-1</strain>
        <tissue evidence="1">Whole seedling</tissue>
    </source>
</reference>
<name>A0A1R3GLM9_COCAP</name>
<evidence type="ECO:0000313" key="1">
    <source>
        <dbReference type="EMBL" id="OMO58947.1"/>
    </source>
</evidence>
<gene>
    <name evidence="1" type="ORF">CCACVL1_25220</name>
</gene>
<proteinExistence type="predicted"/>
<keyword evidence="2" id="KW-1185">Reference proteome</keyword>
<evidence type="ECO:0000313" key="2">
    <source>
        <dbReference type="Proteomes" id="UP000188268"/>
    </source>
</evidence>
<dbReference type="AlphaFoldDB" id="A0A1R3GLM9"/>
<accession>A0A1R3GLM9</accession>